<organism evidence="3 4">
    <name type="scientific">Litorisediminicola beolgyonensis</name>
    <dbReference type="NCBI Taxonomy" id="1173614"/>
    <lineage>
        <taxon>Bacteria</taxon>
        <taxon>Pseudomonadati</taxon>
        <taxon>Pseudomonadota</taxon>
        <taxon>Alphaproteobacteria</taxon>
        <taxon>Rhodobacterales</taxon>
        <taxon>Paracoccaceae</taxon>
        <taxon>Litorisediminicola</taxon>
    </lineage>
</organism>
<keyword evidence="2" id="KW-1133">Transmembrane helix</keyword>
<comment type="caution">
    <text evidence="3">The sequence shown here is derived from an EMBL/GenBank/DDBJ whole genome shotgun (WGS) entry which is preliminary data.</text>
</comment>
<dbReference type="EMBL" id="JBHTMU010000004">
    <property type="protein sequence ID" value="MFD1341443.1"/>
    <property type="molecule type" value="Genomic_DNA"/>
</dbReference>
<evidence type="ECO:0000313" key="3">
    <source>
        <dbReference type="EMBL" id="MFD1341443.1"/>
    </source>
</evidence>
<evidence type="ECO:0008006" key="5">
    <source>
        <dbReference type="Google" id="ProtNLM"/>
    </source>
</evidence>
<dbReference type="Proteomes" id="UP001597135">
    <property type="component" value="Unassembled WGS sequence"/>
</dbReference>
<dbReference type="RefSeq" id="WP_386801501.1">
    <property type="nucleotide sequence ID" value="NZ_JBHTMU010000004.1"/>
</dbReference>
<feature type="coiled-coil region" evidence="1">
    <location>
        <begin position="14"/>
        <end position="67"/>
    </location>
</feature>
<evidence type="ECO:0000313" key="4">
    <source>
        <dbReference type="Proteomes" id="UP001597135"/>
    </source>
</evidence>
<reference evidence="4" key="1">
    <citation type="journal article" date="2019" name="Int. J. Syst. Evol. Microbiol.">
        <title>The Global Catalogue of Microorganisms (GCM) 10K type strain sequencing project: providing services to taxonomists for standard genome sequencing and annotation.</title>
        <authorList>
            <consortium name="The Broad Institute Genomics Platform"/>
            <consortium name="The Broad Institute Genome Sequencing Center for Infectious Disease"/>
            <person name="Wu L."/>
            <person name="Ma J."/>
        </authorList>
    </citation>
    <scope>NUCLEOTIDE SEQUENCE [LARGE SCALE GENOMIC DNA]</scope>
    <source>
        <strain evidence="4">CCUG 62953</strain>
    </source>
</reference>
<gene>
    <name evidence="3" type="ORF">ACFQ4E_03335</name>
</gene>
<accession>A0ABW3ZEJ7</accession>
<name>A0ABW3ZEJ7_9RHOB</name>
<keyword evidence="1" id="KW-0175">Coiled coil</keyword>
<keyword evidence="2" id="KW-0812">Transmembrane</keyword>
<proteinExistence type="predicted"/>
<evidence type="ECO:0000256" key="1">
    <source>
        <dbReference type="SAM" id="Coils"/>
    </source>
</evidence>
<evidence type="ECO:0000256" key="2">
    <source>
        <dbReference type="SAM" id="Phobius"/>
    </source>
</evidence>
<protein>
    <recommendedName>
        <fullName evidence="5">DUF883 domain-containing protein</fullName>
    </recommendedName>
</protein>
<sequence length="115" mass="12724">MAEAKLKEAEARANQAAGNDVDALADQMAALKADLASLTDMITEIGVRRKDETVEMARDRIERLRREGRERFDDAQRYAHDTQDQVLESIRRQPGTAVGIAVAVGFLIGLVTSRK</sequence>
<keyword evidence="2" id="KW-0472">Membrane</keyword>
<keyword evidence="4" id="KW-1185">Reference proteome</keyword>
<feature type="transmembrane region" description="Helical" evidence="2">
    <location>
        <begin position="95"/>
        <end position="113"/>
    </location>
</feature>